<sequence>MSADTPGAANVGSAGILTPDVANSTLARANPVAKLAAGLCVTIALLFSVDWVSATVALVCELALVPLLGVRPGTLLRRTWPLIVAAGLAAYSTALLGAKTGPVWLQLGPVTFTEHSVLAGAAIGLRGLAIALPGVFLLFSTDPTDLADGLAQKLRLPVRFVLGALAGMRLVGLLVDEWRTLGLARRARGVGSGHSLPARFRAFLGQAFALLVQAIRRATRLAVAMEARGFGGIVDGKPAPRTWARESNFSRLDAWVIAGGAAIAALAVCAAVALGTWNVVWG</sequence>
<proteinExistence type="predicted"/>
<name>A0AB39L430_9MICC</name>
<evidence type="ECO:0000256" key="2">
    <source>
        <dbReference type="ARBA" id="ARBA00022475"/>
    </source>
</evidence>
<dbReference type="PANTHER" id="PTHR34857">
    <property type="entry name" value="SLL0384 PROTEIN"/>
    <property type="match status" value="1"/>
</dbReference>
<dbReference type="InterPro" id="IPR003339">
    <property type="entry name" value="ABC/ECF_trnsptr_transmembrane"/>
</dbReference>
<dbReference type="RefSeq" id="WP_307958527.1">
    <property type="nucleotide sequence ID" value="NZ_CP163302.1"/>
</dbReference>
<reference evidence="7" key="1">
    <citation type="submission" date="2024-07" db="EMBL/GenBank/DDBJ databases">
        <authorList>
            <person name="fu j."/>
        </authorList>
    </citation>
    <scope>NUCLEOTIDE SEQUENCE</scope>
    <source>
        <strain evidence="7">P10A9</strain>
    </source>
</reference>
<dbReference type="InterPro" id="IPR051611">
    <property type="entry name" value="ECF_transporter_component"/>
</dbReference>
<evidence type="ECO:0000256" key="1">
    <source>
        <dbReference type="ARBA" id="ARBA00004141"/>
    </source>
</evidence>
<dbReference type="AlphaFoldDB" id="A0AB39L430"/>
<dbReference type="CDD" id="cd16914">
    <property type="entry name" value="EcfT"/>
    <property type="match status" value="1"/>
</dbReference>
<comment type="subcellular location">
    <subcellularLocation>
        <location evidence="1">Membrane</location>
        <topology evidence="1">Multi-pass membrane protein</topology>
    </subcellularLocation>
</comment>
<keyword evidence="3 6" id="KW-0812">Transmembrane</keyword>
<keyword evidence="2" id="KW-1003">Cell membrane</keyword>
<dbReference type="PANTHER" id="PTHR34857:SF2">
    <property type="entry name" value="SLL0384 PROTEIN"/>
    <property type="match status" value="1"/>
</dbReference>
<dbReference type="GO" id="GO:0005886">
    <property type="term" value="C:plasma membrane"/>
    <property type="evidence" value="ECO:0007669"/>
    <property type="project" value="UniProtKB-ARBA"/>
</dbReference>
<dbReference type="Pfam" id="PF02361">
    <property type="entry name" value="CbiQ"/>
    <property type="match status" value="1"/>
</dbReference>
<evidence type="ECO:0000256" key="4">
    <source>
        <dbReference type="ARBA" id="ARBA00022989"/>
    </source>
</evidence>
<dbReference type="EMBL" id="CP163302">
    <property type="protein sequence ID" value="XDP44892.1"/>
    <property type="molecule type" value="Genomic_DNA"/>
</dbReference>
<feature type="transmembrane region" description="Helical" evidence="6">
    <location>
        <begin position="254"/>
        <end position="277"/>
    </location>
</feature>
<gene>
    <name evidence="7" type="ORF">AB5L97_16720</name>
</gene>
<dbReference type="KEGG" id="spue:AB5L97_16720"/>
<feature type="transmembrane region" description="Helical" evidence="6">
    <location>
        <begin position="35"/>
        <end position="68"/>
    </location>
</feature>
<feature type="transmembrane region" description="Helical" evidence="6">
    <location>
        <begin position="80"/>
        <end position="98"/>
    </location>
</feature>
<evidence type="ECO:0000256" key="5">
    <source>
        <dbReference type="ARBA" id="ARBA00023136"/>
    </source>
</evidence>
<evidence type="ECO:0000313" key="7">
    <source>
        <dbReference type="EMBL" id="XDP44892.1"/>
    </source>
</evidence>
<evidence type="ECO:0000256" key="3">
    <source>
        <dbReference type="ARBA" id="ARBA00022692"/>
    </source>
</evidence>
<accession>A0AB39L430</accession>
<evidence type="ECO:0000256" key="6">
    <source>
        <dbReference type="SAM" id="Phobius"/>
    </source>
</evidence>
<keyword evidence="4 6" id="KW-1133">Transmembrane helix</keyword>
<feature type="transmembrane region" description="Helical" evidence="6">
    <location>
        <begin position="118"/>
        <end position="139"/>
    </location>
</feature>
<organism evidence="7">
    <name type="scientific">Sinomonas puerhi</name>
    <dbReference type="NCBI Taxonomy" id="3238584"/>
    <lineage>
        <taxon>Bacteria</taxon>
        <taxon>Bacillati</taxon>
        <taxon>Actinomycetota</taxon>
        <taxon>Actinomycetes</taxon>
        <taxon>Micrococcales</taxon>
        <taxon>Micrococcaceae</taxon>
        <taxon>Sinomonas</taxon>
    </lineage>
</organism>
<keyword evidence="5 6" id="KW-0472">Membrane</keyword>
<protein>
    <submittedName>
        <fullName evidence="7">Energy-coupling factor transporter transmembrane protein EcfT</fullName>
    </submittedName>
</protein>